<feature type="coiled-coil region" evidence="3">
    <location>
        <begin position="134"/>
        <end position="166"/>
    </location>
</feature>
<dbReference type="GO" id="GO:0000155">
    <property type="term" value="F:phosphorelay sensor kinase activity"/>
    <property type="evidence" value="ECO:0007669"/>
    <property type="project" value="InterPro"/>
</dbReference>
<dbReference type="InterPro" id="IPR005467">
    <property type="entry name" value="His_kinase_dom"/>
</dbReference>
<feature type="transmembrane region" description="Helical" evidence="4">
    <location>
        <begin position="111"/>
        <end position="128"/>
    </location>
</feature>
<dbReference type="InterPro" id="IPR036890">
    <property type="entry name" value="HATPase_C_sf"/>
</dbReference>
<comment type="catalytic activity">
    <reaction evidence="1">
        <text>ATP + protein L-histidine = ADP + protein N-phospho-L-histidine.</text>
        <dbReference type="EC" id="2.7.13.3"/>
    </reaction>
</comment>
<dbReference type="EMBL" id="AAVT01000001">
    <property type="protein sequence ID" value="EAW33144.1"/>
    <property type="molecule type" value="Genomic_DNA"/>
</dbReference>
<dbReference type="PROSITE" id="PS50109">
    <property type="entry name" value="HIS_KIN"/>
    <property type="match status" value="1"/>
</dbReference>
<dbReference type="eggNOG" id="COG2972">
    <property type="taxonomic scope" value="Bacteria"/>
</dbReference>
<reference evidence="6 7" key="1">
    <citation type="journal article" date="2010" name="J. Bacteriol.">
        <title>Genome sequence of the oligotrophic marine Gammaproteobacterium HTCC2143, isolated from the Oregon Coast.</title>
        <authorList>
            <person name="Oh H.M."/>
            <person name="Kang I."/>
            <person name="Ferriera S."/>
            <person name="Giovannoni S.J."/>
            <person name="Cho J.C."/>
        </authorList>
    </citation>
    <scope>NUCLEOTIDE SEQUENCE [LARGE SCALE GENOMIC DNA]</scope>
    <source>
        <strain evidence="6 7">HTCC2143</strain>
    </source>
</reference>
<evidence type="ECO:0000313" key="6">
    <source>
        <dbReference type="EMBL" id="EAW33144.1"/>
    </source>
</evidence>
<dbReference type="InterPro" id="IPR004358">
    <property type="entry name" value="Sig_transdc_His_kin-like_C"/>
</dbReference>
<evidence type="ECO:0000256" key="2">
    <source>
        <dbReference type="ARBA" id="ARBA00012438"/>
    </source>
</evidence>
<dbReference type="AlphaFoldDB" id="A0YAJ0"/>
<feature type="transmembrane region" description="Helical" evidence="4">
    <location>
        <begin position="76"/>
        <end position="99"/>
    </location>
</feature>
<keyword evidence="7" id="KW-1185">Reference proteome</keyword>
<dbReference type="InterPro" id="IPR010559">
    <property type="entry name" value="Sig_transdc_His_kin_internal"/>
</dbReference>
<dbReference type="Pfam" id="PF06580">
    <property type="entry name" value="His_kinase"/>
    <property type="match status" value="1"/>
</dbReference>
<name>A0YAJ0_9GAMM</name>
<evidence type="ECO:0000256" key="3">
    <source>
        <dbReference type="SAM" id="Coils"/>
    </source>
</evidence>
<comment type="caution">
    <text evidence="6">The sequence shown here is derived from an EMBL/GenBank/DDBJ whole genome shotgun (WGS) entry which is preliminary data.</text>
</comment>
<organism evidence="6 7">
    <name type="scientific">marine gamma proteobacterium HTCC2143</name>
    <dbReference type="NCBI Taxonomy" id="247633"/>
    <lineage>
        <taxon>Bacteria</taxon>
        <taxon>Pseudomonadati</taxon>
        <taxon>Pseudomonadota</taxon>
        <taxon>Gammaproteobacteria</taxon>
        <taxon>Cellvibrionales</taxon>
        <taxon>Spongiibacteraceae</taxon>
        <taxon>BD1-7 clade</taxon>
    </lineage>
</organism>
<keyword evidence="6" id="KW-0418">Kinase</keyword>
<evidence type="ECO:0000256" key="4">
    <source>
        <dbReference type="SAM" id="Phobius"/>
    </source>
</evidence>
<dbReference type="STRING" id="247633.GP2143_17851"/>
<dbReference type="InterPro" id="IPR050640">
    <property type="entry name" value="Bact_2-comp_sensor_kinase"/>
</dbReference>
<dbReference type="Gene3D" id="3.30.565.10">
    <property type="entry name" value="Histidine kinase-like ATPase, C-terminal domain"/>
    <property type="match status" value="1"/>
</dbReference>
<dbReference type="PRINTS" id="PR00344">
    <property type="entry name" value="BCTRLSENSOR"/>
</dbReference>
<protein>
    <recommendedName>
        <fullName evidence="2">histidine kinase</fullName>
        <ecNumber evidence="2">2.7.13.3</ecNumber>
    </recommendedName>
</protein>
<proteinExistence type="predicted"/>
<feature type="transmembrane region" description="Helical" evidence="4">
    <location>
        <begin position="20"/>
        <end position="37"/>
    </location>
</feature>
<accession>A0YAJ0</accession>
<keyword evidence="6" id="KW-0808">Transferase</keyword>
<keyword evidence="4" id="KW-1133">Transmembrane helix</keyword>
<dbReference type="SUPFAM" id="SSF55874">
    <property type="entry name" value="ATPase domain of HSP90 chaperone/DNA topoisomerase II/histidine kinase"/>
    <property type="match status" value="1"/>
</dbReference>
<dbReference type="EC" id="2.7.13.3" evidence="2"/>
<evidence type="ECO:0000313" key="7">
    <source>
        <dbReference type="Proteomes" id="UP000004931"/>
    </source>
</evidence>
<evidence type="ECO:0000259" key="5">
    <source>
        <dbReference type="PROSITE" id="PS50109"/>
    </source>
</evidence>
<dbReference type="PANTHER" id="PTHR34220">
    <property type="entry name" value="SENSOR HISTIDINE KINASE YPDA"/>
    <property type="match status" value="1"/>
</dbReference>
<sequence length="359" mass="39501">MENLLQAHNVKRKPPGWREFFYNTLFCLAIAGVLEYVDYPYTPLFGDTLIVSLSIGWSIHLAYHLLGGLLDNFFPVYFSVILLTAIGLSVGLLIAGTIVAGNPLLFFQDNYTSLVLGVFFGIVGLVIFSTRENLAKVKAQLTQARINKQQQEKLQLETELKLLQAQIEPHFLFNTLSNVIGLVHTKPLQAEQTLINLTTLLRSSLQRTREQSVTLVEEFTIVKAYLDIQKIRMQGRLSYTFSPGNFTDDLSLKLWPLAPLLVQPIVENAVLHGIDPSESGGSIHVDAKVVESNLLITIADSGLGICQDGPAKESSGMGAGLSNVRSRLKILYGDAASLTVADNKPTGVIVTLLIPRKEQ</sequence>
<feature type="domain" description="Histidine kinase" evidence="5">
    <location>
        <begin position="262"/>
        <end position="358"/>
    </location>
</feature>
<feature type="transmembrane region" description="Helical" evidence="4">
    <location>
        <begin position="49"/>
        <end position="69"/>
    </location>
</feature>
<dbReference type="SMART" id="SM00387">
    <property type="entry name" value="HATPase_c"/>
    <property type="match status" value="1"/>
</dbReference>
<dbReference type="PANTHER" id="PTHR34220:SF9">
    <property type="entry name" value="SIGNAL TRANSDUCTION HISTIDINE KINASE INTERNAL REGION DOMAIN-CONTAINING PROTEIN"/>
    <property type="match status" value="1"/>
</dbReference>
<keyword evidence="3" id="KW-0175">Coiled coil</keyword>
<dbReference type="Proteomes" id="UP000004931">
    <property type="component" value="Unassembled WGS sequence"/>
</dbReference>
<dbReference type="InterPro" id="IPR003594">
    <property type="entry name" value="HATPase_dom"/>
</dbReference>
<dbReference type="GO" id="GO:0016020">
    <property type="term" value="C:membrane"/>
    <property type="evidence" value="ECO:0007669"/>
    <property type="project" value="InterPro"/>
</dbReference>
<keyword evidence="4" id="KW-0472">Membrane</keyword>
<dbReference type="Pfam" id="PF02518">
    <property type="entry name" value="HATPase_c"/>
    <property type="match status" value="1"/>
</dbReference>
<evidence type="ECO:0000256" key="1">
    <source>
        <dbReference type="ARBA" id="ARBA00000085"/>
    </source>
</evidence>
<gene>
    <name evidence="6" type="ORF">GP2143_17851</name>
</gene>
<keyword evidence="4 6" id="KW-0812">Transmembrane</keyword>